<name>A0ABW0N893_9ACTN</name>
<feature type="compositionally biased region" description="Acidic residues" evidence="1">
    <location>
        <begin position="299"/>
        <end position="309"/>
    </location>
</feature>
<evidence type="ECO:0000256" key="1">
    <source>
        <dbReference type="SAM" id="MobiDB-lite"/>
    </source>
</evidence>
<organism evidence="2 3">
    <name type="scientific">Nocardioides caricicola</name>
    <dbReference type="NCBI Taxonomy" id="634770"/>
    <lineage>
        <taxon>Bacteria</taxon>
        <taxon>Bacillati</taxon>
        <taxon>Actinomycetota</taxon>
        <taxon>Actinomycetes</taxon>
        <taxon>Propionibacteriales</taxon>
        <taxon>Nocardioidaceae</taxon>
        <taxon>Nocardioides</taxon>
    </lineage>
</organism>
<evidence type="ECO:0000313" key="2">
    <source>
        <dbReference type="EMBL" id="MFC5495473.1"/>
    </source>
</evidence>
<protein>
    <submittedName>
        <fullName evidence="2">Uncharacterized protein</fullName>
    </submittedName>
</protein>
<evidence type="ECO:0000313" key="3">
    <source>
        <dbReference type="Proteomes" id="UP001595956"/>
    </source>
</evidence>
<feature type="region of interest" description="Disordered" evidence="1">
    <location>
        <begin position="294"/>
        <end position="328"/>
    </location>
</feature>
<keyword evidence="3" id="KW-1185">Reference proteome</keyword>
<proteinExistence type="predicted"/>
<dbReference type="Proteomes" id="UP001595956">
    <property type="component" value="Unassembled WGS sequence"/>
</dbReference>
<reference evidence="3" key="1">
    <citation type="journal article" date="2019" name="Int. J. Syst. Evol. Microbiol.">
        <title>The Global Catalogue of Microorganisms (GCM) 10K type strain sequencing project: providing services to taxonomists for standard genome sequencing and annotation.</title>
        <authorList>
            <consortium name="The Broad Institute Genomics Platform"/>
            <consortium name="The Broad Institute Genome Sequencing Center for Infectious Disease"/>
            <person name="Wu L."/>
            <person name="Ma J."/>
        </authorList>
    </citation>
    <scope>NUCLEOTIDE SEQUENCE [LARGE SCALE GENOMIC DNA]</scope>
    <source>
        <strain evidence="3">KACC 13778</strain>
    </source>
</reference>
<sequence length="350" mass="39140">MPVGYGEVKSWRAAPLGQAGDGVRADAKVLEESRDQVEAQAIPASWTGLARYVAEFRRDALVRSMTTHLEGKRQVQRALYDAETLVTDIERLVADVEGQAKAGQFEIGDDGSVTDVSEPRTFDSRWEAEEHATVRRNQAQALADDVTAILVRAAAADATIADSIPSGHVQDVDEYGTADPDVAARWAQLSDTERRAVIEQMIEELSEDSGLEMPEIVWEDESWGSNGSWSDGEPGTLRLNEGLLDDPRLLHTVAHEVRHGRQHEAVRDENDWQFPWESDPFDEHRDDGITADQANSWEDNFENYQDPDDPGVSYEDYFTQPVEDDARDAGREYLDGLTEAEIDRLLEEAR</sequence>
<dbReference type="RefSeq" id="WP_345181617.1">
    <property type="nucleotide sequence ID" value="NZ_BAABFQ010000009.1"/>
</dbReference>
<comment type="caution">
    <text evidence="2">The sequence shown here is derived from an EMBL/GenBank/DDBJ whole genome shotgun (WGS) entry which is preliminary data.</text>
</comment>
<dbReference type="EMBL" id="JBHSMD010000010">
    <property type="protein sequence ID" value="MFC5495473.1"/>
    <property type="molecule type" value="Genomic_DNA"/>
</dbReference>
<accession>A0ABW0N893</accession>
<gene>
    <name evidence="2" type="ORF">ACFPKY_20360</name>
</gene>